<dbReference type="AlphaFoldDB" id="A0A8H3VTD2"/>
<proteinExistence type="predicted"/>
<gene>
    <name evidence="2" type="ORF">EG327_003721</name>
</gene>
<dbReference type="InterPro" id="IPR011009">
    <property type="entry name" value="Kinase-like_dom_sf"/>
</dbReference>
<dbReference type="OrthoDB" id="8300194at2759"/>
<accession>A0A8H3VTD2</accession>
<dbReference type="Pfam" id="PF01636">
    <property type="entry name" value="APH"/>
    <property type="match status" value="1"/>
</dbReference>
<dbReference type="Gene3D" id="3.90.1200.10">
    <property type="match status" value="1"/>
</dbReference>
<dbReference type="PANTHER" id="PTHR21310">
    <property type="entry name" value="AMINOGLYCOSIDE PHOSPHOTRANSFERASE-RELATED-RELATED"/>
    <property type="match status" value="1"/>
</dbReference>
<reference evidence="2 3" key="1">
    <citation type="submission" date="2019-07" db="EMBL/GenBank/DDBJ databases">
        <title>Venturia inaequalis Genome Resource.</title>
        <authorList>
            <person name="Lichtner F.J."/>
        </authorList>
    </citation>
    <scope>NUCLEOTIDE SEQUENCE [LARGE SCALE GENOMIC DNA]</scope>
    <source>
        <strain evidence="2 3">DMI_063113</strain>
    </source>
</reference>
<dbReference type="SUPFAM" id="SSF56112">
    <property type="entry name" value="Protein kinase-like (PK-like)"/>
    <property type="match status" value="1"/>
</dbReference>
<dbReference type="CDD" id="cd05120">
    <property type="entry name" value="APH_ChoK_like"/>
    <property type="match status" value="1"/>
</dbReference>
<keyword evidence="3" id="KW-1185">Reference proteome</keyword>
<evidence type="ECO:0000313" key="2">
    <source>
        <dbReference type="EMBL" id="KAE9993711.1"/>
    </source>
</evidence>
<sequence>MSKTETPHLKSRFQKRALRYLTLIALEVATSRCFRKLFPQPPGGVIFFFNLCIKVGKSTSLAEADTLQFIAKNTSIPVPAVYHTFTHRGTPYILMERIRGKNIANSWRLLSDSSKASIFSQLKPMIEELRAIPSQSMGVCNLDGGPIYDCRLPNTSLWGPFDTLHDFHLALRNGFTSEVLDKSLQVRTETSLSLDEISEMQKLVAFHESVTPTLVFTHGDLSSLNILIRDDKVVAIIDWETAGWLPYYWEYSTAWHANPQNYFWQNQVGNFLNAYETELEMEKIRHKYFGDIPDF</sequence>
<dbReference type="InterPro" id="IPR002575">
    <property type="entry name" value="Aminoglycoside_PTrfase"/>
</dbReference>
<protein>
    <recommendedName>
        <fullName evidence="1">Aminoglycoside phosphotransferase domain-containing protein</fullName>
    </recommendedName>
</protein>
<feature type="domain" description="Aminoglycoside phosphotransferase" evidence="1">
    <location>
        <begin position="61"/>
        <end position="276"/>
    </location>
</feature>
<dbReference type="PANTHER" id="PTHR21310:SF55">
    <property type="entry name" value="AMINOGLYCOSIDE PHOSPHOTRANSFERASE DOMAIN-CONTAINING PROTEIN"/>
    <property type="match status" value="1"/>
</dbReference>
<comment type="caution">
    <text evidence="2">The sequence shown here is derived from an EMBL/GenBank/DDBJ whole genome shotgun (WGS) entry which is preliminary data.</text>
</comment>
<organism evidence="2 3">
    <name type="scientific">Venturia inaequalis</name>
    <name type="common">Apple scab fungus</name>
    <dbReference type="NCBI Taxonomy" id="5025"/>
    <lineage>
        <taxon>Eukaryota</taxon>
        <taxon>Fungi</taxon>
        <taxon>Dikarya</taxon>
        <taxon>Ascomycota</taxon>
        <taxon>Pezizomycotina</taxon>
        <taxon>Dothideomycetes</taxon>
        <taxon>Pleosporomycetidae</taxon>
        <taxon>Venturiales</taxon>
        <taxon>Venturiaceae</taxon>
        <taxon>Venturia</taxon>
    </lineage>
</organism>
<evidence type="ECO:0000259" key="1">
    <source>
        <dbReference type="Pfam" id="PF01636"/>
    </source>
</evidence>
<dbReference type="EMBL" id="WNWR01000023">
    <property type="protein sequence ID" value="KAE9993711.1"/>
    <property type="molecule type" value="Genomic_DNA"/>
</dbReference>
<name>A0A8H3VTD2_VENIN</name>
<evidence type="ECO:0000313" key="3">
    <source>
        <dbReference type="Proteomes" id="UP000490939"/>
    </source>
</evidence>
<dbReference type="InterPro" id="IPR051678">
    <property type="entry name" value="AGP_Transferase"/>
</dbReference>
<dbReference type="Proteomes" id="UP000490939">
    <property type="component" value="Unassembled WGS sequence"/>
</dbReference>